<name>A0A1G2PC63_9BACT</name>
<sequence>MKLLRQSSLSFLVIFLLFFSLFIKTEAFSVDLNPVPFLYKTTDLVIDRLSNFVYYLLMMQKKYLKVTVLTNESFSTPGPVVKSNLKEKKYVDYVKPQILSFTNQERLKVFLEPLSSNPILDYLANLRVNDLFANQYFEHISPSGQSVATLAQKNNYEYILIGENLALGNFGSDQQIVSAWMESNGHKANILNEKYTELGVAVKEGIFNGEKVIIAVQIFGRPLSVCPKPSLPNESLTDNSIKSIKKVIDLYNQEVNKYNSCLNSQSL</sequence>
<reference evidence="2 3" key="1">
    <citation type="journal article" date="2016" name="Nat. Commun.">
        <title>Thousands of microbial genomes shed light on interconnected biogeochemical processes in an aquifer system.</title>
        <authorList>
            <person name="Anantharaman K."/>
            <person name="Brown C.T."/>
            <person name="Hug L.A."/>
            <person name="Sharon I."/>
            <person name="Castelle C.J."/>
            <person name="Probst A.J."/>
            <person name="Thomas B.C."/>
            <person name="Singh A."/>
            <person name="Wilkins M.J."/>
            <person name="Karaoz U."/>
            <person name="Brodie E.L."/>
            <person name="Williams K.H."/>
            <person name="Hubbard S.S."/>
            <person name="Banfield J.F."/>
        </authorList>
    </citation>
    <scope>NUCLEOTIDE SEQUENCE [LARGE SCALE GENOMIC DNA]</scope>
</reference>
<dbReference type="Proteomes" id="UP000176965">
    <property type="component" value="Unassembled WGS sequence"/>
</dbReference>
<dbReference type="EMBL" id="MHSQ01000039">
    <property type="protein sequence ID" value="OHA45920.1"/>
    <property type="molecule type" value="Genomic_DNA"/>
</dbReference>
<dbReference type="PANTHER" id="PTHR31157:SF1">
    <property type="entry name" value="SCP DOMAIN-CONTAINING PROTEIN"/>
    <property type="match status" value="1"/>
</dbReference>
<proteinExistence type="predicted"/>
<feature type="domain" description="SCP" evidence="1">
    <location>
        <begin position="99"/>
        <end position="206"/>
    </location>
</feature>
<accession>A0A1G2PC63</accession>
<dbReference type="AlphaFoldDB" id="A0A1G2PC63"/>
<dbReference type="InterPro" id="IPR014044">
    <property type="entry name" value="CAP_dom"/>
</dbReference>
<evidence type="ECO:0000313" key="3">
    <source>
        <dbReference type="Proteomes" id="UP000176965"/>
    </source>
</evidence>
<organism evidence="2 3">
    <name type="scientific">Candidatus Taylorbacteria bacterium RIFOXYD2_FULL_36_9</name>
    <dbReference type="NCBI Taxonomy" id="1802338"/>
    <lineage>
        <taxon>Bacteria</taxon>
        <taxon>Candidatus Tayloriibacteriota</taxon>
    </lineage>
</organism>
<comment type="caution">
    <text evidence="2">The sequence shown here is derived from an EMBL/GenBank/DDBJ whole genome shotgun (WGS) entry which is preliminary data.</text>
</comment>
<dbReference type="PANTHER" id="PTHR31157">
    <property type="entry name" value="SCP DOMAIN-CONTAINING PROTEIN"/>
    <property type="match status" value="1"/>
</dbReference>
<evidence type="ECO:0000313" key="2">
    <source>
        <dbReference type="EMBL" id="OHA45920.1"/>
    </source>
</evidence>
<dbReference type="SUPFAM" id="SSF55797">
    <property type="entry name" value="PR-1-like"/>
    <property type="match status" value="1"/>
</dbReference>
<gene>
    <name evidence="2" type="ORF">A2541_02830</name>
</gene>
<dbReference type="Gene3D" id="3.40.33.10">
    <property type="entry name" value="CAP"/>
    <property type="match status" value="1"/>
</dbReference>
<dbReference type="STRING" id="1802338.A2541_02830"/>
<dbReference type="Pfam" id="PF00188">
    <property type="entry name" value="CAP"/>
    <property type="match status" value="1"/>
</dbReference>
<protein>
    <recommendedName>
        <fullName evidence="1">SCP domain-containing protein</fullName>
    </recommendedName>
</protein>
<dbReference type="CDD" id="cd05379">
    <property type="entry name" value="CAP_bacterial"/>
    <property type="match status" value="1"/>
</dbReference>
<dbReference type="InterPro" id="IPR035940">
    <property type="entry name" value="CAP_sf"/>
</dbReference>
<evidence type="ECO:0000259" key="1">
    <source>
        <dbReference type="Pfam" id="PF00188"/>
    </source>
</evidence>